<dbReference type="Gene3D" id="3.40.50.300">
    <property type="entry name" value="P-loop containing nucleotide triphosphate hydrolases"/>
    <property type="match status" value="1"/>
</dbReference>
<evidence type="ECO:0000256" key="2">
    <source>
        <dbReference type="ARBA" id="ARBA00005417"/>
    </source>
</evidence>
<organism evidence="9 10">
    <name type="scientific">Globicatella sulfidifaciens</name>
    <dbReference type="NCBI Taxonomy" id="136093"/>
    <lineage>
        <taxon>Bacteria</taxon>
        <taxon>Bacillati</taxon>
        <taxon>Bacillota</taxon>
        <taxon>Bacilli</taxon>
        <taxon>Lactobacillales</taxon>
        <taxon>Aerococcaceae</taxon>
        <taxon>Globicatella</taxon>
    </lineage>
</organism>
<dbReference type="Pfam" id="PF00005">
    <property type="entry name" value="ABC_tran"/>
    <property type="match status" value="1"/>
</dbReference>
<dbReference type="PANTHER" id="PTHR43297">
    <property type="entry name" value="OLIGOPEPTIDE TRANSPORT ATP-BINDING PROTEIN APPD"/>
    <property type="match status" value="1"/>
</dbReference>
<dbReference type="GO" id="GO:0016887">
    <property type="term" value="F:ATP hydrolysis activity"/>
    <property type="evidence" value="ECO:0007669"/>
    <property type="project" value="InterPro"/>
</dbReference>
<evidence type="ECO:0000259" key="8">
    <source>
        <dbReference type="PROSITE" id="PS50893"/>
    </source>
</evidence>
<evidence type="ECO:0000256" key="3">
    <source>
        <dbReference type="ARBA" id="ARBA00022448"/>
    </source>
</evidence>
<evidence type="ECO:0000313" key="10">
    <source>
        <dbReference type="Proteomes" id="UP000541058"/>
    </source>
</evidence>
<keyword evidence="7" id="KW-0472">Membrane</keyword>
<dbReference type="SMART" id="SM00382">
    <property type="entry name" value="AAA"/>
    <property type="match status" value="1"/>
</dbReference>
<gene>
    <name evidence="9" type="ORF">GX355_05125</name>
</gene>
<dbReference type="GO" id="GO:0005886">
    <property type="term" value="C:plasma membrane"/>
    <property type="evidence" value="ECO:0007669"/>
    <property type="project" value="UniProtKB-SubCell"/>
</dbReference>
<dbReference type="FunFam" id="3.40.50.300:FF:000016">
    <property type="entry name" value="Oligopeptide ABC transporter ATP-binding component"/>
    <property type="match status" value="1"/>
</dbReference>
<evidence type="ECO:0000256" key="7">
    <source>
        <dbReference type="ARBA" id="ARBA00023136"/>
    </source>
</evidence>
<dbReference type="InterPro" id="IPR003439">
    <property type="entry name" value="ABC_transporter-like_ATP-bd"/>
</dbReference>
<dbReference type="InterPro" id="IPR003593">
    <property type="entry name" value="AAA+_ATPase"/>
</dbReference>
<keyword evidence="4" id="KW-1003">Cell membrane</keyword>
<feature type="domain" description="ABC transporter" evidence="8">
    <location>
        <begin position="9"/>
        <end position="266"/>
    </location>
</feature>
<comment type="similarity">
    <text evidence="2">Belongs to the ABC transporter superfamily.</text>
</comment>
<keyword evidence="6 9" id="KW-0067">ATP-binding</keyword>
<comment type="caution">
    <text evidence="9">The sequence shown here is derived from an EMBL/GenBank/DDBJ whole genome shotgun (WGS) entry which is preliminary data.</text>
</comment>
<accession>A0A7X8C3B1</accession>
<dbReference type="CDD" id="cd03257">
    <property type="entry name" value="ABC_NikE_OppD_transporters"/>
    <property type="match status" value="1"/>
</dbReference>
<comment type="subcellular location">
    <subcellularLocation>
        <location evidence="1">Cell membrane</location>
        <topology evidence="1">Peripheral membrane protein</topology>
    </subcellularLocation>
</comment>
<dbReference type="GO" id="GO:0005524">
    <property type="term" value="F:ATP binding"/>
    <property type="evidence" value="ECO:0007669"/>
    <property type="project" value="UniProtKB-KW"/>
</dbReference>
<dbReference type="GO" id="GO:0015833">
    <property type="term" value="P:peptide transport"/>
    <property type="evidence" value="ECO:0007669"/>
    <property type="project" value="InterPro"/>
</dbReference>
<sequence length="358" mass="40294">MSRQKILEMRNLNVSFSTTQGTVQVIRSVDIDLFKGETLAIVGESGSGKSVTVKTIMGIASKNQTVNSGEIIFTYDRDGEERTVDLLKLSKKEMRKHINGKRIAMVFQDPMTSLNPTMTIGEQIMEGMLIHYKMSKKKATERAIELLELVGISDGKQRLKLYPHQLSGGMRQRIVIAIALACDPEVLICDEPTTALDVTIQAKILELIADIQKKTGIAVIYITHDLGVVAKVADYVNVMYAGRIVEKGTVNDIFYNPKHPYTWGLLSAMPDLSMDSERLYTIPGNPPNLAHYKQGDPFYNRNEFALNIDKRVEPPMFELSETHFVASWLMHEKAPKVTMPEVLKQKLENMRREAGIHE</sequence>
<proteinExistence type="inferred from homology"/>
<keyword evidence="3" id="KW-0813">Transport</keyword>
<dbReference type="PANTHER" id="PTHR43297:SF2">
    <property type="entry name" value="DIPEPTIDE TRANSPORT ATP-BINDING PROTEIN DPPD"/>
    <property type="match status" value="1"/>
</dbReference>
<evidence type="ECO:0000256" key="6">
    <source>
        <dbReference type="ARBA" id="ARBA00022840"/>
    </source>
</evidence>
<dbReference type="NCBIfam" id="TIGR01727">
    <property type="entry name" value="oligo_HPY"/>
    <property type="match status" value="1"/>
</dbReference>
<dbReference type="InterPro" id="IPR027417">
    <property type="entry name" value="P-loop_NTPase"/>
</dbReference>
<evidence type="ECO:0000313" key="9">
    <source>
        <dbReference type="EMBL" id="NLJ18226.1"/>
    </source>
</evidence>
<name>A0A7X8C3B1_9LACT</name>
<dbReference type="PROSITE" id="PS50893">
    <property type="entry name" value="ABC_TRANSPORTER_2"/>
    <property type="match status" value="1"/>
</dbReference>
<protein>
    <submittedName>
        <fullName evidence="9">ABC transporter ATP-binding protein</fullName>
    </submittedName>
</protein>
<dbReference type="InterPro" id="IPR013563">
    <property type="entry name" value="Oligopep_ABC_C"/>
</dbReference>
<dbReference type="InterPro" id="IPR050388">
    <property type="entry name" value="ABC_Ni/Peptide_Import"/>
</dbReference>
<dbReference type="RefSeq" id="WP_276647735.1">
    <property type="nucleotide sequence ID" value="NZ_JAAYSM010000157.1"/>
</dbReference>
<dbReference type="EMBL" id="JAAYSM010000157">
    <property type="protein sequence ID" value="NLJ18226.1"/>
    <property type="molecule type" value="Genomic_DNA"/>
</dbReference>
<dbReference type="Proteomes" id="UP000541058">
    <property type="component" value="Unassembled WGS sequence"/>
</dbReference>
<reference evidence="9 10" key="1">
    <citation type="journal article" date="2020" name="Biotechnol. Biofuels">
        <title>New insights from the biogas microbiome by comprehensive genome-resolved metagenomics of nearly 1600 species originating from multiple anaerobic digesters.</title>
        <authorList>
            <person name="Campanaro S."/>
            <person name="Treu L."/>
            <person name="Rodriguez-R L.M."/>
            <person name="Kovalovszki A."/>
            <person name="Ziels R.M."/>
            <person name="Maus I."/>
            <person name="Zhu X."/>
            <person name="Kougias P.G."/>
            <person name="Basile A."/>
            <person name="Luo G."/>
            <person name="Schluter A."/>
            <person name="Konstantinidis K.T."/>
            <person name="Angelidaki I."/>
        </authorList>
    </citation>
    <scope>NUCLEOTIDE SEQUENCE [LARGE SCALE GENOMIC DNA]</scope>
    <source>
        <strain evidence="9">AS23ysBPME_34</strain>
    </source>
</reference>
<evidence type="ECO:0000256" key="4">
    <source>
        <dbReference type="ARBA" id="ARBA00022475"/>
    </source>
</evidence>
<evidence type="ECO:0000256" key="1">
    <source>
        <dbReference type="ARBA" id="ARBA00004202"/>
    </source>
</evidence>
<dbReference type="InterPro" id="IPR017871">
    <property type="entry name" value="ABC_transporter-like_CS"/>
</dbReference>
<dbReference type="PROSITE" id="PS00211">
    <property type="entry name" value="ABC_TRANSPORTER_1"/>
    <property type="match status" value="1"/>
</dbReference>
<dbReference type="AlphaFoldDB" id="A0A7X8C3B1"/>
<keyword evidence="5" id="KW-0547">Nucleotide-binding</keyword>
<dbReference type="SUPFAM" id="SSF52540">
    <property type="entry name" value="P-loop containing nucleoside triphosphate hydrolases"/>
    <property type="match status" value="1"/>
</dbReference>
<evidence type="ECO:0000256" key="5">
    <source>
        <dbReference type="ARBA" id="ARBA00022741"/>
    </source>
</evidence>
<dbReference type="Pfam" id="PF08352">
    <property type="entry name" value="oligo_HPY"/>
    <property type="match status" value="1"/>
</dbReference>